<dbReference type="InterPro" id="IPR001753">
    <property type="entry name" value="Enoyl-CoA_hydra/iso"/>
</dbReference>
<dbReference type="FunFam" id="3.90.226.10:FF:000009">
    <property type="entry name" value="Carnitinyl-CoA dehydratase"/>
    <property type="match status" value="1"/>
</dbReference>
<dbReference type="InterPro" id="IPR014748">
    <property type="entry name" value="Enoyl-CoA_hydra_C"/>
</dbReference>
<keyword evidence="2" id="KW-0456">Lyase</keyword>
<protein>
    <submittedName>
        <fullName evidence="4">Enoyl-CoA hydratase/carnithine racemase</fullName>
    </submittedName>
</protein>
<reference evidence="4 5" key="1">
    <citation type="submission" date="2020-08" db="EMBL/GenBank/DDBJ databases">
        <title>Genomic Encyclopedia of Type Strains, Phase IV (KMG-IV): sequencing the most valuable type-strain genomes for metagenomic binning, comparative biology and taxonomic classification.</title>
        <authorList>
            <person name="Goeker M."/>
        </authorList>
    </citation>
    <scope>NUCLEOTIDE SEQUENCE [LARGE SCALE GENOMIC DNA]</scope>
    <source>
        <strain evidence="4 5">DSM 23447</strain>
    </source>
</reference>
<dbReference type="CDD" id="cd06558">
    <property type="entry name" value="crotonase-like"/>
    <property type="match status" value="1"/>
</dbReference>
<name>A0A7W6NDB0_9HYPH</name>
<dbReference type="InterPro" id="IPR018376">
    <property type="entry name" value="Enoyl-CoA_hyd/isom_CS"/>
</dbReference>
<dbReference type="Gene3D" id="1.10.12.10">
    <property type="entry name" value="Lyase 2-enoyl-coa Hydratase, Chain A, domain 2"/>
    <property type="match status" value="1"/>
</dbReference>
<proteinExistence type="inferred from homology"/>
<organism evidence="4 5">
    <name type="scientific">Devosia subaequoris</name>
    <dbReference type="NCBI Taxonomy" id="395930"/>
    <lineage>
        <taxon>Bacteria</taxon>
        <taxon>Pseudomonadati</taxon>
        <taxon>Pseudomonadota</taxon>
        <taxon>Alphaproteobacteria</taxon>
        <taxon>Hyphomicrobiales</taxon>
        <taxon>Devosiaceae</taxon>
        <taxon>Devosia</taxon>
    </lineage>
</organism>
<dbReference type="NCBIfam" id="NF006007">
    <property type="entry name" value="PRK08138.1"/>
    <property type="match status" value="1"/>
</dbReference>
<sequence>MAQVLVERPSGAIALVRLNRPEVRNALNLTIRQEMAAIFRDLADDTSLRCVVLTGNEQAFAAGADIADMSRIDAIEMYHRHTERLWAAVGECPVPVIAAVNGFALGGGLELAMHADIIVAGKSAQLGQPEVKVGIMPGAGGTQRLTRAVGKFRAMLMCLTGEIISAQEAFEMGLISRLVEDDAVLDTALKLAERIAALPPIAVAQIKEVILAGADAPLSTALALERKAVQVLFASRDKAEGMNAFLEKRKPTYTGE</sequence>
<evidence type="ECO:0000256" key="2">
    <source>
        <dbReference type="ARBA" id="ARBA00023239"/>
    </source>
</evidence>
<dbReference type="GO" id="GO:0006635">
    <property type="term" value="P:fatty acid beta-oxidation"/>
    <property type="evidence" value="ECO:0007669"/>
    <property type="project" value="TreeGrafter"/>
</dbReference>
<dbReference type="FunFam" id="1.10.12.10:FF:000001">
    <property type="entry name" value="Probable enoyl-CoA hydratase, mitochondrial"/>
    <property type="match status" value="1"/>
</dbReference>
<accession>A0A7W6NDB0</accession>
<comment type="similarity">
    <text evidence="1 3">Belongs to the enoyl-CoA hydratase/isomerase family.</text>
</comment>
<dbReference type="SUPFAM" id="SSF52096">
    <property type="entry name" value="ClpP/crotonase"/>
    <property type="match status" value="1"/>
</dbReference>
<evidence type="ECO:0000313" key="4">
    <source>
        <dbReference type="EMBL" id="MBB4053982.1"/>
    </source>
</evidence>
<dbReference type="GO" id="GO:0016836">
    <property type="term" value="F:hydro-lyase activity"/>
    <property type="evidence" value="ECO:0007669"/>
    <property type="project" value="UniProtKB-ARBA"/>
</dbReference>
<evidence type="ECO:0000256" key="1">
    <source>
        <dbReference type="ARBA" id="ARBA00005254"/>
    </source>
</evidence>
<dbReference type="PANTHER" id="PTHR11941">
    <property type="entry name" value="ENOYL-COA HYDRATASE-RELATED"/>
    <property type="match status" value="1"/>
</dbReference>
<dbReference type="Gene3D" id="3.90.226.10">
    <property type="entry name" value="2-enoyl-CoA Hydratase, Chain A, domain 1"/>
    <property type="match status" value="1"/>
</dbReference>
<gene>
    <name evidence="4" type="ORF">GGR20_003654</name>
</gene>
<comment type="caution">
    <text evidence="4">The sequence shown here is derived from an EMBL/GenBank/DDBJ whole genome shotgun (WGS) entry which is preliminary data.</text>
</comment>
<dbReference type="InterPro" id="IPR029045">
    <property type="entry name" value="ClpP/crotonase-like_dom_sf"/>
</dbReference>
<dbReference type="PROSITE" id="PS00166">
    <property type="entry name" value="ENOYL_COA_HYDRATASE"/>
    <property type="match status" value="1"/>
</dbReference>
<dbReference type="PANTHER" id="PTHR11941:SF54">
    <property type="entry name" value="ENOYL-COA HYDRATASE, MITOCHONDRIAL"/>
    <property type="match status" value="1"/>
</dbReference>
<dbReference type="AlphaFoldDB" id="A0A7W6NDB0"/>
<dbReference type="EMBL" id="JACIEW010000014">
    <property type="protein sequence ID" value="MBB4053982.1"/>
    <property type="molecule type" value="Genomic_DNA"/>
</dbReference>
<evidence type="ECO:0000256" key="3">
    <source>
        <dbReference type="RuleBase" id="RU003707"/>
    </source>
</evidence>
<dbReference type="Pfam" id="PF00378">
    <property type="entry name" value="ECH_1"/>
    <property type="match status" value="1"/>
</dbReference>
<evidence type="ECO:0000313" key="5">
    <source>
        <dbReference type="Proteomes" id="UP000547011"/>
    </source>
</evidence>
<dbReference type="Proteomes" id="UP000547011">
    <property type="component" value="Unassembled WGS sequence"/>
</dbReference>
<keyword evidence="5" id="KW-1185">Reference proteome</keyword>
<dbReference type="RefSeq" id="WP_183312726.1">
    <property type="nucleotide sequence ID" value="NZ_JACIEW010000014.1"/>
</dbReference>